<evidence type="ECO:0000313" key="3">
    <source>
        <dbReference type="EMBL" id="KAF2905868.1"/>
    </source>
</evidence>
<gene>
    <name evidence="3" type="ORF">ILUMI_00309</name>
</gene>
<dbReference type="GO" id="GO:0005634">
    <property type="term" value="C:nucleus"/>
    <property type="evidence" value="ECO:0007669"/>
    <property type="project" value="UniProtKB-SubCell"/>
</dbReference>
<proteinExistence type="predicted"/>
<evidence type="ECO:0000259" key="2">
    <source>
        <dbReference type="Pfam" id="PF01498"/>
    </source>
</evidence>
<evidence type="ECO:0000313" key="4">
    <source>
        <dbReference type="Proteomes" id="UP000801492"/>
    </source>
</evidence>
<reference evidence="3" key="1">
    <citation type="submission" date="2019-08" db="EMBL/GenBank/DDBJ databases">
        <title>The genome of the North American firefly Photinus pyralis.</title>
        <authorList>
            <consortium name="Photinus pyralis genome working group"/>
            <person name="Fallon T.R."/>
            <person name="Sander Lower S.E."/>
            <person name="Weng J.-K."/>
        </authorList>
    </citation>
    <scope>NUCLEOTIDE SEQUENCE</scope>
    <source>
        <strain evidence="3">TRF0915ILg1</strain>
        <tissue evidence="3">Whole body</tissue>
    </source>
</reference>
<dbReference type="InterPro" id="IPR036388">
    <property type="entry name" value="WH-like_DNA-bd_sf"/>
</dbReference>
<dbReference type="GO" id="GO:0006313">
    <property type="term" value="P:DNA transposition"/>
    <property type="evidence" value="ECO:0007669"/>
    <property type="project" value="InterPro"/>
</dbReference>
<comment type="caution">
    <text evidence="3">The sequence shown here is derived from an EMBL/GenBank/DDBJ whole genome shotgun (WGS) entry which is preliminary data.</text>
</comment>
<sequence length="125" mass="14595">MARGKCIDEKIRLIIIKLSKSGQSNSEIANLLDLSRYSVRNIVRKCKKYVRKSKITAADRRALRRIIEKNRRVSCLQLRSLSSDAVGRRISRPTCHRKAHKMEFSTYKAKEKTLLTPLQKENRLR</sequence>
<evidence type="ECO:0000256" key="1">
    <source>
        <dbReference type="ARBA" id="ARBA00004123"/>
    </source>
</evidence>
<dbReference type="SUPFAM" id="SSF46689">
    <property type="entry name" value="Homeodomain-like"/>
    <property type="match status" value="1"/>
</dbReference>
<dbReference type="InterPro" id="IPR009057">
    <property type="entry name" value="Homeodomain-like_sf"/>
</dbReference>
<dbReference type="Proteomes" id="UP000801492">
    <property type="component" value="Unassembled WGS sequence"/>
</dbReference>
<dbReference type="GO" id="GO:0015074">
    <property type="term" value="P:DNA integration"/>
    <property type="evidence" value="ECO:0007669"/>
    <property type="project" value="InterPro"/>
</dbReference>
<protein>
    <recommendedName>
        <fullName evidence="2">Transposase Tc1-like domain-containing protein</fullName>
    </recommendedName>
</protein>
<dbReference type="GO" id="GO:0003677">
    <property type="term" value="F:DNA binding"/>
    <property type="evidence" value="ECO:0007669"/>
    <property type="project" value="InterPro"/>
</dbReference>
<name>A0A8K0DMJ5_IGNLU</name>
<dbReference type="AlphaFoldDB" id="A0A8K0DMJ5"/>
<keyword evidence="4" id="KW-1185">Reference proteome</keyword>
<dbReference type="OrthoDB" id="6779723at2759"/>
<dbReference type="Pfam" id="PF01498">
    <property type="entry name" value="HTH_Tnp_Tc3_2"/>
    <property type="match status" value="1"/>
</dbReference>
<accession>A0A8K0DMJ5</accession>
<dbReference type="InterPro" id="IPR002492">
    <property type="entry name" value="Transposase_Tc1-like"/>
</dbReference>
<feature type="domain" description="Transposase Tc1-like" evidence="2">
    <location>
        <begin position="60"/>
        <end position="125"/>
    </location>
</feature>
<comment type="subcellular location">
    <subcellularLocation>
        <location evidence="1">Nucleus</location>
    </subcellularLocation>
</comment>
<dbReference type="Gene3D" id="1.10.10.10">
    <property type="entry name" value="Winged helix-like DNA-binding domain superfamily/Winged helix DNA-binding domain"/>
    <property type="match status" value="1"/>
</dbReference>
<dbReference type="EMBL" id="VTPC01000415">
    <property type="protein sequence ID" value="KAF2905868.1"/>
    <property type="molecule type" value="Genomic_DNA"/>
</dbReference>
<organism evidence="3 4">
    <name type="scientific">Ignelater luminosus</name>
    <name type="common">Cucubano</name>
    <name type="synonym">Pyrophorus luminosus</name>
    <dbReference type="NCBI Taxonomy" id="2038154"/>
    <lineage>
        <taxon>Eukaryota</taxon>
        <taxon>Metazoa</taxon>
        <taxon>Ecdysozoa</taxon>
        <taxon>Arthropoda</taxon>
        <taxon>Hexapoda</taxon>
        <taxon>Insecta</taxon>
        <taxon>Pterygota</taxon>
        <taxon>Neoptera</taxon>
        <taxon>Endopterygota</taxon>
        <taxon>Coleoptera</taxon>
        <taxon>Polyphaga</taxon>
        <taxon>Elateriformia</taxon>
        <taxon>Elateroidea</taxon>
        <taxon>Elateridae</taxon>
        <taxon>Agrypninae</taxon>
        <taxon>Pyrophorini</taxon>
        <taxon>Ignelater</taxon>
    </lineage>
</organism>